<dbReference type="Proteomes" id="UP000295122">
    <property type="component" value="Unassembled WGS sequence"/>
</dbReference>
<evidence type="ECO:0000256" key="2">
    <source>
        <dbReference type="PROSITE-ProRule" id="PRU00169"/>
    </source>
</evidence>
<dbReference type="InterPro" id="IPR001789">
    <property type="entry name" value="Sig_transdc_resp-reg_receiver"/>
</dbReference>
<keyword evidence="5" id="KW-1185">Reference proteome</keyword>
<dbReference type="PANTHER" id="PTHR44591">
    <property type="entry name" value="STRESS RESPONSE REGULATOR PROTEIN 1"/>
    <property type="match status" value="1"/>
</dbReference>
<dbReference type="Gene3D" id="3.40.50.2300">
    <property type="match status" value="1"/>
</dbReference>
<reference evidence="4 5" key="1">
    <citation type="submission" date="2019-03" db="EMBL/GenBank/DDBJ databases">
        <title>Genomic Encyclopedia of Type Strains, Phase IV (KMG-IV): sequencing the most valuable type-strain genomes for metagenomic binning, comparative biology and taxonomic classification.</title>
        <authorList>
            <person name="Goeker M."/>
        </authorList>
    </citation>
    <scope>NUCLEOTIDE SEQUENCE [LARGE SCALE GENOMIC DNA]</scope>
    <source>
        <strain evidence="4 5">DSM 25903</strain>
    </source>
</reference>
<protein>
    <submittedName>
        <fullName evidence="4">Response regulator receiver domain-containing protein</fullName>
    </submittedName>
</protein>
<dbReference type="InterPro" id="IPR050595">
    <property type="entry name" value="Bact_response_regulator"/>
</dbReference>
<dbReference type="AlphaFoldDB" id="A0A4V3DYM8"/>
<dbReference type="SMART" id="SM00448">
    <property type="entry name" value="REC"/>
    <property type="match status" value="1"/>
</dbReference>
<dbReference type="InterPro" id="IPR011006">
    <property type="entry name" value="CheY-like_superfamily"/>
</dbReference>
<accession>A0A4V3DYM8</accession>
<dbReference type="PROSITE" id="PS50110">
    <property type="entry name" value="RESPONSE_REGULATORY"/>
    <property type="match status" value="1"/>
</dbReference>
<comment type="caution">
    <text evidence="4">The sequence shown here is derived from an EMBL/GenBank/DDBJ whole genome shotgun (WGS) entry which is preliminary data.</text>
</comment>
<gene>
    <name evidence="4" type="ORF">EV668_0495</name>
</gene>
<sequence>MRIVILEDDPLIALDLQLIVEGCGHEVVGLCGSLADMHEQLSDTPDFAFLDVDLPDGKSFELAAGLDERRVPFAFVSGSRQSELPERLRHARFIPKPYSQAAIRNSLSPGHRIAC</sequence>
<feature type="modified residue" description="4-aspartylphosphate" evidence="2">
    <location>
        <position position="51"/>
    </location>
</feature>
<organism evidence="4 5">
    <name type="scientific">Enterovirga rhinocerotis</name>
    <dbReference type="NCBI Taxonomy" id="1339210"/>
    <lineage>
        <taxon>Bacteria</taxon>
        <taxon>Pseudomonadati</taxon>
        <taxon>Pseudomonadota</taxon>
        <taxon>Alphaproteobacteria</taxon>
        <taxon>Hyphomicrobiales</taxon>
        <taxon>Methylobacteriaceae</taxon>
        <taxon>Enterovirga</taxon>
    </lineage>
</organism>
<dbReference type="EMBL" id="SNZR01000011">
    <property type="protein sequence ID" value="TDR93239.1"/>
    <property type="molecule type" value="Genomic_DNA"/>
</dbReference>
<proteinExistence type="predicted"/>
<evidence type="ECO:0000313" key="4">
    <source>
        <dbReference type="EMBL" id="TDR93239.1"/>
    </source>
</evidence>
<name>A0A4V3DYM8_9HYPH</name>
<dbReference type="SUPFAM" id="SSF52172">
    <property type="entry name" value="CheY-like"/>
    <property type="match status" value="1"/>
</dbReference>
<feature type="domain" description="Response regulatory" evidence="3">
    <location>
        <begin position="2"/>
        <end position="111"/>
    </location>
</feature>
<dbReference type="RefSeq" id="WP_133768259.1">
    <property type="nucleotide sequence ID" value="NZ_SNZR01000011.1"/>
</dbReference>
<evidence type="ECO:0000259" key="3">
    <source>
        <dbReference type="PROSITE" id="PS50110"/>
    </source>
</evidence>
<evidence type="ECO:0000256" key="1">
    <source>
        <dbReference type="ARBA" id="ARBA00022553"/>
    </source>
</evidence>
<dbReference type="GO" id="GO:0000160">
    <property type="term" value="P:phosphorelay signal transduction system"/>
    <property type="evidence" value="ECO:0007669"/>
    <property type="project" value="InterPro"/>
</dbReference>
<keyword evidence="1 2" id="KW-0597">Phosphoprotein</keyword>
<evidence type="ECO:0000313" key="5">
    <source>
        <dbReference type="Proteomes" id="UP000295122"/>
    </source>
</evidence>
<dbReference type="PANTHER" id="PTHR44591:SF24">
    <property type="entry name" value="PROTEIN-GLUTAMATE METHYLESTERASE_PROTEIN-GLUTAMINE GLUTAMINASE 1"/>
    <property type="match status" value="1"/>
</dbReference>
<dbReference type="OrthoDB" id="582170at2"/>